<keyword evidence="3" id="KW-1185">Reference proteome</keyword>
<feature type="transmembrane region" description="Helical" evidence="1">
    <location>
        <begin position="127"/>
        <end position="145"/>
    </location>
</feature>
<evidence type="ECO:0000313" key="2">
    <source>
        <dbReference type="EMBL" id="SDM84280.1"/>
    </source>
</evidence>
<feature type="transmembrane region" description="Helical" evidence="1">
    <location>
        <begin position="45"/>
        <end position="62"/>
    </location>
</feature>
<feature type="transmembrane region" description="Helical" evidence="1">
    <location>
        <begin position="74"/>
        <end position="91"/>
    </location>
</feature>
<sequence>MKSKYIKDKYEKNFYSKIAWLFLFAIYVLPQYFGFHLAIDFTAQRIMLIIVLFIIFTSQVEVKRFTGMIMELKHSIFIGLYIFVTLYTLVLRADISAFLNPFIEFLILFTLIYLIKTEYGADYVFKWIIRFIYFLLIMGVIEYLLGESLFAKLETIKGLYTGAFVRSGSYRIMGPAIHSLGYGLMLVTMTPFVVFDYKNNRIDFLLRKGLLILLIVNVFLCGSRSTLSILFFELLALFIFSSKEHKRRFGAVFVPFILIMIVVVFLTQNMAFGRYVMLQITSIIDEGFGTNFSVNYGADSALAESSNYRAQLYDIFKLKWLNPLVGIGRKRSFGAEINGSYVYSVDNYYICEYIRYAYPGLFSYILIIFSFLKDFVKKIYRYKDPYCIVLFVGVVSAYANLFWIDSLMNLKYIYILFALFICRDCYSHPLKEIPKEDSKLKTNSKYIKKSVLY</sequence>
<keyword evidence="1" id="KW-0812">Transmembrane</keyword>
<dbReference type="AlphaFoldDB" id="A0A1G9WII2"/>
<keyword evidence="1" id="KW-1133">Transmembrane helix</keyword>
<dbReference type="RefSeq" id="WP_074521397.1">
    <property type="nucleotide sequence ID" value="NZ_FNHZ01000003.1"/>
</dbReference>
<accession>A0A1G9WII2</accession>
<dbReference type="Proteomes" id="UP000187651">
    <property type="component" value="Unassembled WGS sequence"/>
</dbReference>
<evidence type="ECO:0000256" key="1">
    <source>
        <dbReference type="SAM" id="Phobius"/>
    </source>
</evidence>
<feature type="transmembrane region" description="Helical" evidence="1">
    <location>
        <begin position="20"/>
        <end position="39"/>
    </location>
</feature>
<name>A0A1G9WII2_9FIRM</name>
<dbReference type="InterPro" id="IPR051533">
    <property type="entry name" value="WaaL-like"/>
</dbReference>
<feature type="transmembrane region" description="Helical" evidence="1">
    <location>
        <begin position="249"/>
        <end position="267"/>
    </location>
</feature>
<dbReference type="PANTHER" id="PTHR37422">
    <property type="entry name" value="TEICHURONIC ACID BIOSYNTHESIS PROTEIN TUAE"/>
    <property type="match status" value="1"/>
</dbReference>
<keyword evidence="1" id="KW-0472">Membrane</keyword>
<dbReference type="GO" id="GO:0016874">
    <property type="term" value="F:ligase activity"/>
    <property type="evidence" value="ECO:0007669"/>
    <property type="project" value="UniProtKB-KW"/>
</dbReference>
<dbReference type="OrthoDB" id="1997323at2"/>
<proteinExistence type="predicted"/>
<gene>
    <name evidence="2" type="ORF">SAMN05216544_1223</name>
</gene>
<keyword evidence="2" id="KW-0436">Ligase</keyword>
<feature type="transmembrane region" description="Helical" evidence="1">
    <location>
        <begin position="384"/>
        <end position="404"/>
    </location>
</feature>
<dbReference type="PANTHER" id="PTHR37422:SF13">
    <property type="entry name" value="LIPOPOLYSACCHARIDE BIOSYNTHESIS PROTEIN PA4999-RELATED"/>
    <property type="match status" value="1"/>
</dbReference>
<dbReference type="EMBL" id="FNHZ01000003">
    <property type="protein sequence ID" value="SDM84280.1"/>
    <property type="molecule type" value="Genomic_DNA"/>
</dbReference>
<feature type="transmembrane region" description="Helical" evidence="1">
    <location>
        <begin position="176"/>
        <end position="197"/>
    </location>
</feature>
<evidence type="ECO:0000313" key="3">
    <source>
        <dbReference type="Proteomes" id="UP000187651"/>
    </source>
</evidence>
<protein>
    <submittedName>
        <fullName evidence="2">O-Antigen ligase</fullName>
    </submittedName>
</protein>
<feature type="transmembrane region" description="Helical" evidence="1">
    <location>
        <begin position="353"/>
        <end position="372"/>
    </location>
</feature>
<feature type="transmembrane region" description="Helical" evidence="1">
    <location>
        <begin position="204"/>
        <end position="220"/>
    </location>
</feature>
<reference evidence="3" key="1">
    <citation type="submission" date="2016-10" db="EMBL/GenBank/DDBJ databases">
        <authorList>
            <person name="Varghese N."/>
            <person name="Submissions S."/>
        </authorList>
    </citation>
    <scope>NUCLEOTIDE SEQUENCE [LARGE SCALE GENOMIC DNA]</scope>
    <source>
        <strain evidence="3">M83</strain>
    </source>
</reference>
<feature type="transmembrane region" description="Helical" evidence="1">
    <location>
        <begin position="97"/>
        <end position="115"/>
    </location>
</feature>
<organism evidence="2 3">
    <name type="scientific">Lachnospira pectinoschiza</name>
    <dbReference type="NCBI Taxonomy" id="28052"/>
    <lineage>
        <taxon>Bacteria</taxon>
        <taxon>Bacillati</taxon>
        <taxon>Bacillota</taxon>
        <taxon>Clostridia</taxon>
        <taxon>Lachnospirales</taxon>
        <taxon>Lachnospiraceae</taxon>
        <taxon>Lachnospira</taxon>
    </lineage>
</organism>